<protein>
    <recommendedName>
        <fullName evidence="7">Protein-L-isoaspartate O-methyltransferase</fullName>
        <ecNumber evidence="7">2.1.1.77</ecNumber>
    </recommendedName>
    <alternativeName>
        <fullName evidence="7">L-isoaspartyl protein carboxyl methyltransferase</fullName>
    </alternativeName>
    <alternativeName>
        <fullName evidence="7">Protein L-isoaspartyl methyltransferase</fullName>
    </alternativeName>
    <alternativeName>
        <fullName evidence="7">Protein-beta-aspartate methyltransferase</fullName>
        <shortName evidence="7">PIMT</shortName>
    </alternativeName>
</protein>
<dbReference type="Pfam" id="PF01135">
    <property type="entry name" value="PCMT"/>
    <property type="match status" value="1"/>
</dbReference>
<evidence type="ECO:0000256" key="7">
    <source>
        <dbReference type="HAMAP-Rule" id="MF_00090"/>
    </source>
</evidence>
<dbReference type="HAMAP" id="MF_00090">
    <property type="entry name" value="PIMT"/>
    <property type="match status" value="1"/>
</dbReference>
<dbReference type="Proteomes" id="UP001296776">
    <property type="component" value="Unassembled WGS sequence"/>
</dbReference>
<dbReference type="EC" id="2.1.1.77" evidence="7"/>
<dbReference type="GO" id="GO:0005737">
    <property type="term" value="C:cytoplasm"/>
    <property type="evidence" value="ECO:0007669"/>
    <property type="project" value="UniProtKB-SubCell"/>
</dbReference>
<dbReference type="GO" id="GO:0032259">
    <property type="term" value="P:methylation"/>
    <property type="evidence" value="ECO:0007669"/>
    <property type="project" value="UniProtKB-KW"/>
</dbReference>
<dbReference type="NCBIfam" id="TIGR00080">
    <property type="entry name" value="pimt"/>
    <property type="match status" value="1"/>
</dbReference>
<dbReference type="RefSeq" id="WP_200348691.1">
    <property type="nucleotide sequence ID" value="NZ_NRSJ01000071.1"/>
</dbReference>
<keyword evidence="10" id="KW-1185">Reference proteome</keyword>
<dbReference type="AlphaFoldDB" id="A0AAJ0XBR1"/>
<dbReference type="InterPro" id="IPR000682">
    <property type="entry name" value="PCMT"/>
</dbReference>
<dbReference type="PANTHER" id="PTHR11579">
    <property type="entry name" value="PROTEIN-L-ISOASPARTATE O-METHYLTRANSFERASE"/>
    <property type="match status" value="1"/>
</dbReference>
<evidence type="ECO:0000256" key="6">
    <source>
        <dbReference type="ARBA" id="ARBA00022691"/>
    </source>
</evidence>
<feature type="coiled-coil region" evidence="8">
    <location>
        <begin position="120"/>
        <end position="147"/>
    </location>
</feature>
<comment type="subcellular location">
    <subcellularLocation>
        <location evidence="1 7">Cytoplasm</location>
    </subcellularLocation>
</comment>
<dbReference type="FunFam" id="3.40.50.150:FF:000010">
    <property type="entry name" value="Protein-L-isoaspartate O-methyltransferase"/>
    <property type="match status" value="1"/>
</dbReference>
<dbReference type="GO" id="GO:0004719">
    <property type="term" value="F:protein-L-isoaspartate (D-aspartate) O-methyltransferase activity"/>
    <property type="evidence" value="ECO:0007669"/>
    <property type="project" value="UniProtKB-UniRule"/>
</dbReference>
<comment type="catalytic activity">
    <reaction evidence="7">
        <text>[protein]-L-isoaspartate + S-adenosyl-L-methionine = [protein]-L-isoaspartate alpha-methyl ester + S-adenosyl-L-homocysteine</text>
        <dbReference type="Rhea" id="RHEA:12705"/>
        <dbReference type="Rhea" id="RHEA-COMP:12143"/>
        <dbReference type="Rhea" id="RHEA-COMP:12144"/>
        <dbReference type="ChEBI" id="CHEBI:57856"/>
        <dbReference type="ChEBI" id="CHEBI:59789"/>
        <dbReference type="ChEBI" id="CHEBI:90596"/>
        <dbReference type="ChEBI" id="CHEBI:90598"/>
        <dbReference type="EC" id="2.1.1.77"/>
    </reaction>
</comment>
<gene>
    <name evidence="7" type="primary">pcm</name>
    <name evidence="9" type="ORF">CKO40_22410</name>
</gene>
<proteinExistence type="inferred from homology"/>
<dbReference type="Gene3D" id="3.40.50.150">
    <property type="entry name" value="Vaccinia Virus protein VP39"/>
    <property type="match status" value="1"/>
</dbReference>
<dbReference type="GO" id="GO:0030091">
    <property type="term" value="P:protein repair"/>
    <property type="evidence" value="ECO:0007669"/>
    <property type="project" value="UniProtKB-UniRule"/>
</dbReference>
<dbReference type="InterPro" id="IPR029063">
    <property type="entry name" value="SAM-dependent_MTases_sf"/>
</dbReference>
<evidence type="ECO:0000256" key="8">
    <source>
        <dbReference type="SAM" id="Coils"/>
    </source>
</evidence>
<evidence type="ECO:0000313" key="9">
    <source>
        <dbReference type="EMBL" id="MBK1707209.1"/>
    </source>
</evidence>
<dbReference type="SUPFAM" id="SSF53335">
    <property type="entry name" value="S-adenosyl-L-methionine-dependent methyltransferases"/>
    <property type="match status" value="1"/>
</dbReference>
<comment type="function">
    <text evidence="7">Catalyzes the methyl esterification of L-isoaspartyl residues in peptides and proteins that result from spontaneous decomposition of normal L-aspartyl and L-asparaginyl residues. It plays a role in the repair and/or degradation of damaged proteins.</text>
</comment>
<keyword evidence="4 7" id="KW-0489">Methyltransferase</keyword>
<keyword evidence="3 7" id="KW-0963">Cytoplasm</keyword>
<reference evidence="9" key="1">
    <citation type="submission" date="2017-08" db="EMBL/GenBank/DDBJ databases">
        <authorList>
            <person name="Imhoff J.F."/>
            <person name="Rahn T."/>
            <person name="Kuenzel S."/>
            <person name="Neulinger S.C."/>
        </authorList>
    </citation>
    <scope>NUCLEOTIDE SEQUENCE</scope>
    <source>
        <strain evidence="9">DSM 11080</strain>
    </source>
</reference>
<comment type="caution">
    <text evidence="9">The sequence shown here is derived from an EMBL/GenBank/DDBJ whole genome shotgun (WGS) entry which is preliminary data.</text>
</comment>
<evidence type="ECO:0000256" key="1">
    <source>
        <dbReference type="ARBA" id="ARBA00004496"/>
    </source>
</evidence>
<dbReference type="PANTHER" id="PTHR11579:SF0">
    <property type="entry name" value="PROTEIN-L-ISOASPARTATE(D-ASPARTATE) O-METHYLTRANSFERASE"/>
    <property type="match status" value="1"/>
</dbReference>
<dbReference type="EMBL" id="NRSJ01000071">
    <property type="protein sequence ID" value="MBK1707209.1"/>
    <property type="molecule type" value="Genomic_DNA"/>
</dbReference>
<dbReference type="NCBIfam" id="NF001453">
    <property type="entry name" value="PRK00312.1"/>
    <property type="match status" value="1"/>
</dbReference>
<evidence type="ECO:0000256" key="4">
    <source>
        <dbReference type="ARBA" id="ARBA00022603"/>
    </source>
</evidence>
<evidence type="ECO:0000313" key="10">
    <source>
        <dbReference type="Proteomes" id="UP001296776"/>
    </source>
</evidence>
<evidence type="ECO:0000256" key="3">
    <source>
        <dbReference type="ARBA" id="ARBA00022490"/>
    </source>
</evidence>
<dbReference type="PROSITE" id="PS01279">
    <property type="entry name" value="PCMT"/>
    <property type="match status" value="1"/>
</dbReference>
<accession>A0AAJ0XBR1</accession>
<evidence type="ECO:0000256" key="5">
    <source>
        <dbReference type="ARBA" id="ARBA00022679"/>
    </source>
</evidence>
<comment type="similarity">
    <text evidence="2 7">Belongs to the methyltransferase superfamily. L-isoaspartyl/D-aspartyl protein methyltransferase family.</text>
</comment>
<organism evidence="9 10">
    <name type="scientific">Halochromatium glycolicum</name>
    <dbReference type="NCBI Taxonomy" id="85075"/>
    <lineage>
        <taxon>Bacteria</taxon>
        <taxon>Pseudomonadati</taxon>
        <taxon>Pseudomonadota</taxon>
        <taxon>Gammaproteobacteria</taxon>
        <taxon>Chromatiales</taxon>
        <taxon>Chromatiaceae</taxon>
        <taxon>Halochromatium</taxon>
    </lineage>
</organism>
<sequence length="229" mass="24895">MSVAALIDPVADGSGMTSLRTRERLTKRLMAAGIVDETVIGALRQVPRHLFVEEALASRAYEDSALPIGWGQTISQPYMVARMTQALLAAGPVQTVLEIGTGCGYQTAVLAALVRRVYSLERIASLQARAEQRLKALKLRNVRLRHADGCAGWPEYAPFDGILITAAAHGIPRRLAEQLAPGGCMVLPIDSGRGQVLVRLTRQRRGRRLGFRHEVLEPVTFVPLLEGVA</sequence>
<keyword evidence="6 7" id="KW-0949">S-adenosyl-L-methionine</keyword>
<feature type="active site" evidence="7">
    <location>
        <position position="75"/>
    </location>
</feature>
<keyword evidence="5 7" id="KW-0808">Transferase</keyword>
<dbReference type="CDD" id="cd02440">
    <property type="entry name" value="AdoMet_MTases"/>
    <property type="match status" value="1"/>
</dbReference>
<keyword evidence="8" id="KW-0175">Coiled coil</keyword>
<reference evidence="9" key="2">
    <citation type="journal article" date="2020" name="Microorganisms">
        <title>Osmotic Adaptation and Compatible Solute Biosynthesis of Phototrophic Bacteria as Revealed from Genome Analyses.</title>
        <authorList>
            <person name="Imhoff J.F."/>
            <person name="Rahn T."/>
            <person name="Kunzel S."/>
            <person name="Keller A."/>
            <person name="Neulinger S.C."/>
        </authorList>
    </citation>
    <scope>NUCLEOTIDE SEQUENCE</scope>
    <source>
        <strain evidence="9">DSM 11080</strain>
    </source>
</reference>
<name>A0AAJ0XBR1_9GAMM</name>
<evidence type="ECO:0000256" key="2">
    <source>
        <dbReference type="ARBA" id="ARBA00005369"/>
    </source>
</evidence>